<gene>
    <name evidence="1" type="ORF">SPHA_4104</name>
</gene>
<evidence type="ECO:0000313" key="1">
    <source>
        <dbReference type="EMBL" id="CAE1154055.1"/>
    </source>
</evidence>
<comment type="caution">
    <text evidence="1">The sequence shown here is derived from an EMBL/GenBank/DDBJ whole genome shotgun (WGS) entry which is preliminary data.</text>
</comment>
<proteinExistence type="predicted"/>
<sequence length="164" mass="17618">MIRSPEPYDQLKNKRKRPHTCEIARFISIVRAPVPEAADITLASFAKGGLPAAFRLPAVPAIANLLETHPQSLLDGGSACESGSGGEFLASFCLPGRAQFRRRLPSSSRRPFLPFSSVRLVSVPPRFSRCREMSQGAWALVAGGELTGGCSRGAASNFLSIAHR</sequence>
<accession>A0A812ARA3</accession>
<dbReference type="AlphaFoldDB" id="A0A812ARA3"/>
<dbReference type="EMBL" id="CAHIKZ030000127">
    <property type="protein sequence ID" value="CAE1154055.1"/>
    <property type="molecule type" value="Genomic_DNA"/>
</dbReference>
<organism evidence="1 2">
    <name type="scientific">Acanthosepion pharaonis</name>
    <name type="common">Pharaoh cuttlefish</name>
    <name type="synonym">Sepia pharaonis</name>
    <dbReference type="NCBI Taxonomy" id="158019"/>
    <lineage>
        <taxon>Eukaryota</taxon>
        <taxon>Metazoa</taxon>
        <taxon>Spiralia</taxon>
        <taxon>Lophotrochozoa</taxon>
        <taxon>Mollusca</taxon>
        <taxon>Cephalopoda</taxon>
        <taxon>Coleoidea</taxon>
        <taxon>Decapodiformes</taxon>
        <taxon>Sepiida</taxon>
        <taxon>Sepiina</taxon>
        <taxon>Sepiidae</taxon>
        <taxon>Acanthosepion</taxon>
    </lineage>
</organism>
<reference evidence="1" key="1">
    <citation type="submission" date="2021-01" db="EMBL/GenBank/DDBJ databases">
        <authorList>
            <person name="Li R."/>
            <person name="Bekaert M."/>
        </authorList>
    </citation>
    <scope>NUCLEOTIDE SEQUENCE</scope>
    <source>
        <strain evidence="1">Farmed</strain>
    </source>
</reference>
<protein>
    <submittedName>
        <fullName evidence="1">Uncharacterized protein</fullName>
    </submittedName>
</protein>
<name>A0A812ARA3_ACAPH</name>
<dbReference type="Proteomes" id="UP000597762">
    <property type="component" value="Unassembled WGS sequence"/>
</dbReference>
<keyword evidence="2" id="KW-1185">Reference proteome</keyword>
<evidence type="ECO:0000313" key="2">
    <source>
        <dbReference type="Proteomes" id="UP000597762"/>
    </source>
</evidence>